<dbReference type="GO" id="GO:0003677">
    <property type="term" value="F:DNA binding"/>
    <property type="evidence" value="ECO:0007669"/>
    <property type="project" value="InterPro"/>
</dbReference>
<keyword evidence="2" id="KW-0240">DNA-directed RNA polymerase</keyword>
<evidence type="ECO:0000313" key="8">
    <source>
        <dbReference type="Proteomes" id="UP001211907"/>
    </source>
</evidence>
<protein>
    <recommendedName>
        <fullName evidence="1">DNA-directed RNA polymerase</fullName>
        <ecNumber evidence="1">2.7.7.6</ecNumber>
    </recommendedName>
</protein>
<evidence type="ECO:0000256" key="2">
    <source>
        <dbReference type="ARBA" id="ARBA00022478"/>
    </source>
</evidence>
<accession>A0AAD5SNY7</accession>
<dbReference type="GO" id="GO:0006351">
    <property type="term" value="P:DNA-templated transcription"/>
    <property type="evidence" value="ECO:0007669"/>
    <property type="project" value="InterPro"/>
</dbReference>
<dbReference type="EMBL" id="JADGJH010003712">
    <property type="protein sequence ID" value="KAJ3089253.1"/>
    <property type="molecule type" value="Genomic_DNA"/>
</dbReference>
<keyword evidence="3" id="KW-0808">Transferase</keyword>
<keyword evidence="4" id="KW-0548">Nucleotidyltransferase</keyword>
<dbReference type="SUPFAM" id="SSF64484">
    <property type="entry name" value="beta and beta-prime subunits of DNA dependent RNA-polymerase"/>
    <property type="match status" value="1"/>
</dbReference>
<evidence type="ECO:0000256" key="5">
    <source>
        <dbReference type="ARBA" id="ARBA00023163"/>
    </source>
</evidence>
<feature type="compositionally biased region" description="Basic residues" evidence="6">
    <location>
        <begin position="432"/>
        <end position="441"/>
    </location>
</feature>
<evidence type="ECO:0000256" key="6">
    <source>
        <dbReference type="SAM" id="MobiDB-lite"/>
    </source>
</evidence>
<evidence type="ECO:0000313" key="7">
    <source>
        <dbReference type="EMBL" id="KAJ3089253.1"/>
    </source>
</evidence>
<dbReference type="Gene3D" id="2.40.270.10">
    <property type="entry name" value="DNA-directed RNA polymerase, subunit 2, domain 6"/>
    <property type="match status" value="1"/>
</dbReference>
<dbReference type="GO" id="GO:0000428">
    <property type="term" value="C:DNA-directed RNA polymerase complex"/>
    <property type="evidence" value="ECO:0007669"/>
    <property type="project" value="UniProtKB-KW"/>
</dbReference>
<evidence type="ECO:0000256" key="1">
    <source>
        <dbReference type="ARBA" id="ARBA00012418"/>
    </source>
</evidence>
<name>A0AAD5SNY7_9FUNG</name>
<evidence type="ECO:0000256" key="4">
    <source>
        <dbReference type="ARBA" id="ARBA00022695"/>
    </source>
</evidence>
<keyword evidence="8" id="KW-1185">Reference proteome</keyword>
<evidence type="ECO:0000256" key="3">
    <source>
        <dbReference type="ARBA" id="ARBA00022679"/>
    </source>
</evidence>
<dbReference type="Proteomes" id="UP001211907">
    <property type="component" value="Unassembled WGS sequence"/>
</dbReference>
<reference evidence="7" key="1">
    <citation type="submission" date="2020-05" db="EMBL/GenBank/DDBJ databases">
        <title>Phylogenomic resolution of chytrid fungi.</title>
        <authorList>
            <person name="Stajich J.E."/>
            <person name="Amses K."/>
            <person name="Simmons R."/>
            <person name="Seto K."/>
            <person name="Myers J."/>
            <person name="Bonds A."/>
            <person name="Quandt C.A."/>
            <person name="Barry K."/>
            <person name="Liu P."/>
            <person name="Grigoriev I."/>
            <person name="Longcore J.E."/>
            <person name="James T.Y."/>
        </authorList>
    </citation>
    <scope>NUCLEOTIDE SEQUENCE</scope>
    <source>
        <strain evidence="7">JEL0513</strain>
    </source>
</reference>
<dbReference type="GO" id="GO:0003899">
    <property type="term" value="F:DNA-directed RNA polymerase activity"/>
    <property type="evidence" value="ECO:0007669"/>
    <property type="project" value="UniProtKB-EC"/>
</dbReference>
<dbReference type="InterPro" id="IPR037033">
    <property type="entry name" value="DNA-dir_RNAP_su2_hyb_sf"/>
</dbReference>
<comment type="caution">
    <text evidence="7">The sequence shown here is derived from an EMBL/GenBank/DDBJ whole genome shotgun (WGS) entry which is preliminary data.</text>
</comment>
<organism evidence="7 8">
    <name type="scientific">Physocladia obscura</name>
    <dbReference type="NCBI Taxonomy" id="109957"/>
    <lineage>
        <taxon>Eukaryota</taxon>
        <taxon>Fungi</taxon>
        <taxon>Fungi incertae sedis</taxon>
        <taxon>Chytridiomycota</taxon>
        <taxon>Chytridiomycota incertae sedis</taxon>
        <taxon>Chytridiomycetes</taxon>
        <taxon>Chytridiales</taxon>
        <taxon>Chytriomycetaceae</taxon>
        <taxon>Physocladia</taxon>
    </lineage>
</organism>
<dbReference type="EC" id="2.7.7.6" evidence="1"/>
<gene>
    <name evidence="7" type="ORF">HK100_007816</name>
</gene>
<sequence length="461" mass="52067">MEIYGYHQPGLDDIAEYVKPFLNQVPYFGEDEPPRPRLAAATSVQAIGLPRQELVSTNSPLHSNQPPLRTPLLDVICKEIRHNKRSSIPGGAFLVAFINMQANYEDSIIFSKKVNEYKAFATRGFIIHPKPDNTPDIRVGSKLTYRTTWWRPRVVGTVIAKGTNKNRRAYVIAEVLSDDLEVGNKIATQHGQKFTVSEINDYENLSLCEDTDNGTEFYAHAYFPASTINSRNTPGQIYEATSTFNLINQYEFDPTKIDSSRVLSDYEMNNPPTKLKTCYFKYLGTNEYMFTAQSKQVIGKLASLDKLKKNASFTEVLPGIKAKLHDFLKEEVIKVKSELVTCLSNKCKTDVIINKAKSDFNFYLEKINWTQLTQMTQADIAVDVNHALNLLDKALVDISLQSMIAKDVESVKSQKKATAFSEKKKEKSLLKPLKKVKKVQQTKKQTGEEKKNSVKTNGGKK</sequence>
<keyword evidence="5" id="KW-0804">Transcription</keyword>
<dbReference type="AlphaFoldDB" id="A0AAD5SNY7"/>
<feature type="region of interest" description="Disordered" evidence="6">
    <location>
        <begin position="422"/>
        <end position="461"/>
    </location>
</feature>
<proteinExistence type="predicted"/>